<proteinExistence type="inferred from homology"/>
<organism evidence="3 4">
    <name type="scientific">Streptomyces sp. 900105755</name>
    <dbReference type="NCBI Taxonomy" id="3154389"/>
    <lineage>
        <taxon>Bacteria</taxon>
        <taxon>Bacillati</taxon>
        <taxon>Actinomycetota</taxon>
        <taxon>Actinomycetes</taxon>
        <taxon>Kitasatosporales</taxon>
        <taxon>Streptomycetaceae</taxon>
        <taxon>Streptomyces</taxon>
    </lineage>
</organism>
<sequence>MGTLNGRTALVTGAGRGIGRAIARRLAADGALVAVHYGSDESSARETVALITDAGGRAFPLRGPLDEPDGIRTVYERFDAGLRALGEPTALDILVNNAGFNIGGGVREVTPQDFDRLMAVHARAPLFLVQEGLTLLREGGRIVNISSAATRVALPSALAYSMAKAALEALTHTLAKELGARQITVNCVAPGFVRTDMNRRRWATPEAEAQHAALSAFGRMGEPADVADIVAFLASTDSRWVTGQCIDASGGSAL</sequence>
<dbReference type="InterPro" id="IPR002347">
    <property type="entry name" value="SDR_fam"/>
</dbReference>
<dbReference type="RefSeq" id="WP_351955377.1">
    <property type="nucleotide sequence ID" value="NZ_JBEOZM010000002.1"/>
</dbReference>
<reference evidence="3 4" key="1">
    <citation type="submission" date="2024-06" db="EMBL/GenBank/DDBJ databases">
        <title>The Natural Products Discovery Center: Release of the First 8490 Sequenced Strains for Exploring Actinobacteria Biosynthetic Diversity.</title>
        <authorList>
            <person name="Kalkreuter E."/>
            <person name="Kautsar S.A."/>
            <person name="Yang D."/>
            <person name="Bader C.D."/>
            <person name="Teijaro C.N."/>
            <person name="Fluegel L."/>
            <person name="Davis C.M."/>
            <person name="Simpson J.R."/>
            <person name="Lauterbach L."/>
            <person name="Steele A.D."/>
            <person name="Gui C."/>
            <person name="Meng S."/>
            <person name="Li G."/>
            <person name="Viehrig K."/>
            <person name="Ye F."/>
            <person name="Su P."/>
            <person name="Kiefer A.F."/>
            <person name="Nichols A."/>
            <person name="Cepeda A.J."/>
            <person name="Yan W."/>
            <person name="Fan B."/>
            <person name="Jiang Y."/>
            <person name="Adhikari A."/>
            <person name="Zheng C.-J."/>
            <person name="Schuster L."/>
            <person name="Cowan T.M."/>
            <person name="Smanski M.J."/>
            <person name="Chevrette M.G."/>
            <person name="De Carvalho L.P.S."/>
            <person name="Shen B."/>
        </authorList>
    </citation>
    <scope>NUCLEOTIDE SEQUENCE [LARGE SCALE GENOMIC DNA]</scope>
    <source>
        <strain evidence="3 4">NPDC001694</strain>
    </source>
</reference>
<accession>A0ABV1T9L5</accession>
<dbReference type="Proteomes" id="UP001490365">
    <property type="component" value="Unassembled WGS sequence"/>
</dbReference>
<dbReference type="InterPro" id="IPR036291">
    <property type="entry name" value="NAD(P)-bd_dom_sf"/>
</dbReference>
<dbReference type="SUPFAM" id="SSF51735">
    <property type="entry name" value="NAD(P)-binding Rossmann-fold domains"/>
    <property type="match status" value="1"/>
</dbReference>
<evidence type="ECO:0000313" key="3">
    <source>
        <dbReference type="EMBL" id="MER6266701.1"/>
    </source>
</evidence>
<dbReference type="PRINTS" id="PR00081">
    <property type="entry name" value="GDHRDH"/>
</dbReference>
<keyword evidence="4" id="KW-1185">Reference proteome</keyword>
<evidence type="ECO:0000256" key="1">
    <source>
        <dbReference type="ARBA" id="ARBA00006484"/>
    </source>
</evidence>
<evidence type="ECO:0000256" key="2">
    <source>
        <dbReference type="ARBA" id="ARBA00023002"/>
    </source>
</evidence>
<evidence type="ECO:0000313" key="4">
    <source>
        <dbReference type="Proteomes" id="UP001490365"/>
    </source>
</evidence>
<dbReference type="PRINTS" id="PR00080">
    <property type="entry name" value="SDRFAMILY"/>
</dbReference>
<dbReference type="PANTHER" id="PTHR43639">
    <property type="entry name" value="OXIDOREDUCTASE, SHORT-CHAIN DEHYDROGENASE/REDUCTASE FAMILY (AFU_ORTHOLOGUE AFUA_5G02870)"/>
    <property type="match status" value="1"/>
</dbReference>
<name>A0ABV1T9L5_9ACTN</name>
<dbReference type="PANTHER" id="PTHR43639:SF1">
    <property type="entry name" value="SHORT-CHAIN DEHYDROGENASE_REDUCTASE FAMILY PROTEIN"/>
    <property type="match status" value="1"/>
</dbReference>
<dbReference type="EMBL" id="JBEOZM010000002">
    <property type="protein sequence ID" value="MER6266701.1"/>
    <property type="molecule type" value="Genomic_DNA"/>
</dbReference>
<dbReference type="InterPro" id="IPR020904">
    <property type="entry name" value="Sc_DH/Rdtase_CS"/>
</dbReference>
<protein>
    <submittedName>
        <fullName evidence="3">SDR family oxidoreductase</fullName>
    </submittedName>
</protein>
<gene>
    <name evidence="3" type="ORF">ABT211_05300</name>
</gene>
<keyword evidence="2" id="KW-0560">Oxidoreductase</keyword>
<dbReference type="PROSITE" id="PS00061">
    <property type="entry name" value="ADH_SHORT"/>
    <property type="match status" value="1"/>
</dbReference>
<comment type="caution">
    <text evidence="3">The sequence shown here is derived from an EMBL/GenBank/DDBJ whole genome shotgun (WGS) entry which is preliminary data.</text>
</comment>
<comment type="similarity">
    <text evidence="1">Belongs to the short-chain dehydrogenases/reductases (SDR) family.</text>
</comment>
<dbReference type="Pfam" id="PF13561">
    <property type="entry name" value="adh_short_C2"/>
    <property type="match status" value="1"/>
</dbReference>
<dbReference type="Gene3D" id="3.40.50.720">
    <property type="entry name" value="NAD(P)-binding Rossmann-like Domain"/>
    <property type="match status" value="1"/>
</dbReference>